<dbReference type="InterPro" id="IPR031636">
    <property type="entry name" value="PknG_TPR"/>
</dbReference>
<evidence type="ECO:0000259" key="1">
    <source>
        <dbReference type="Pfam" id="PF16918"/>
    </source>
</evidence>
<dbReference type="Pfam" id="PF16918">
    <property type="entry name" value="PknG_TPR"/>
    <property type="match status" value="1"/>
</dbReference>
<reference evidence="2 3" key="1">
    <citation type="submission" date="2017-04" db="EMBL/GenBank/DDBJ databases">
        <title>Kefir bacterial isolates.</title>
        <authorList>
            <person name="Kim Y."/>
            <person name="Blasche S."/>
            <person name="Patil K.R."/>
        </authorList>
    </citation>
    <scope>NUCLEOTIDE SEQUENCE [LARGE SCALE GENOMIC DNA]</scope>
    <source>
        <strain evidence="2 3">OG2</strain>
    </source>
</reference>
<name>A0A269XED5_9LACO</name>
<feature type="non-terminal residue" evidence="2">
    <location>
        <position position="91"/>
    </location>
</feature>
<protein>
    <recommendedName>
        <fullName evidence="1">Protein kinase G tetratricopeptide repeat containing domain-containing protein</fullName>
    </recommendedName>
</protein>
<accession>A0A269XED5</accession>
<organism evidence="2 3">
    <name type="scientific">Lentilactobacillus parakefiri</name>
    <dbReference type="NCBI Taxonomy" id="152332"/>
    <lineage>
        <taxon>Bacteria</taxon>
        <taxon>Bacillati</taxon>
        <taxon>Bacillota</taxon>
        <taxon>Bacilli</taxon>
        <taxon>Lactobacillales</taxon>
        <taxon>Lactobacillaceae</taxon>
        <taxon>Lentilactobacillus</taxon>
    </lineage>
</organism>
<feature type="domain" description="Protein kinase G tetratricopeptide repeat containing" evidence="1">
    <location>
        <begin position="48"/>
        <end position="91"/>
    </location>
</feature>
<evidence type="ECO:0000313" key="2">
    <source>
        <dbReference type="EMBL" id="PAK71712.1"/>
    </source>
</evidence>
<dbReference type="AlphaFoldDB" id="A0A269XED5"/>
<dbReference type="EMBL" id="NCXI01000404">
    <property type="protein sequence ID" value="PAK71712.1"/>
    <property type="molecule type" value="Genomic_DNA"/>
</dbReference>
<proteinExistence type="predicted"/>
<gene>
    <name evidence="2" type="ORF">B8W98_12890</name>
</gene>
<evidence type="ECO:0000313" key="3">
    <source>
        <dbReference type="Proteomes" id="UP000216802"/>
    </source>
</evidence>
<dbReference type="Proteomes" id="UP000216802">
    <property type="component" value="Unassembled WGS sequence"/>
</dbReference>
<comment type="caution">
    <text evidence="2">The sequence shown here is derived from an EMBL/GenBank/DDBJ whole genome shotgun (WGS) entry which is preliminary data.</text>
</comment>
<feature type="non-terminal residue" evidence="2">
    <location>
        <position position="1"/>
    </location>
</feature>
<sequence length="91" mass="10515">RFLSLYRLLQRATDPDPERRFTSIKELRTQLYGVLREVIAIRDGLQYPSQHSLFSPQRTAFGTKHLVFRTDQLIDGIDRTVQITAPEVVSA</sequence>